<sequence>MDMQVPHPVRQAATTAANSGTTTTAAATTAALASARAGGGAQFLTFSAAGATYALGIAAIKEIIEFGHITAVPLMPPFIRGIINLRGAVLPVIDLAARLGFDCATPDRRTCVVVVEVAQGSEVGELGLVVDGVSEVLELDPAALEPAPSFGATIRSDFISAMARIRNRFVIVLRLEQVLSIDEVSSLARLDGTAARVAA</sequence>
<feature type="region of interest" description="Disordered" evidence="1">
    <location>
        <begin position="1"/>
        <end position="20"/>
    </location>
</feature>
<dbReference type="GO" id="GO:0006935">
    <property type="term" value="P:chemotaxis"/>
    <property type="evidence" value="ECO:0007669"/>
    <property type="project" value="InterPro"/>
</dbReference>
<evidence type="ECO:0000259" key="2">
    <source>
        <dbReference type="PROSITE" id="PS50851"/>
    </source>
</evidence>
<evidence type="ECO:0000256" key="1">
    <source>
        <dbReference type="SAM" id="MobiDB-lite"/>
    </source>
</evidence>
<dbReference type="Gene3D" id="2.30.30.40">
    <property type="entry name" value="SH3 Domains"/>
    <property type="match status" value="1"/>
</dbReference>
<name>A0A480AX48_9BURK</name>
<dbReference type="SUPFAM" id="SSF50341">
    <property type="entry name" value="CheW-like"/>
    <property type="match status" value="1"/>
</dbReference>
<evidence type="ECO:0000313" key="3">
    <source>
        <dbReference type="EMBL" id="GCL65913.1"/>
    </source>
</evidence>
<dbReference type="InterPro" id="IPR039315">
    <property type="entry name" value="CheW"/>
</dbReference>
<evidence type="ECO:0000313" key="4">
    <source>
        <dbReference type="Proteomes" id="UP000301751"/>
    </source>
</evidence>
<dbReference type="SMART" id="SM00260">
    <property type="entry name" value="CheW"/>
    <property type="match status" value="1"/>
</dbReference>
<dbReference type="PROSITE" id="PS50851">
    <property type="entry name" value="CHEW"/>
    <property type="match status" value="1"/>
</dbReference>
<dbReference type="GO" id="GO:0005829">
    <property type="term" value="C:cytosol"/>
    <property type="evidence" value="ECO:0007669"/>
    <property type="project" value="TreeGrafter"/>
</dbReference>
<dbReference type="GO" id="GO:0007165">
    <property type="term" value="P:signal transduction"/>
    <property type="evidence" value="ECO:0007669"/>
    <property type="project" value="InterPro"/>
</dbReference>
<keyword evidence="4" id="KW-1185">Reference proteome</keyword>
<protein>
    <submittedName>
        <fullName evidence="3">Chemotaxis protein CheW</fullName>
    </submittedName>
</protein>
<proteinExistence type="predicted"/>
<organism evidence="3 4">
    <name type="scientific">Pseudaquabacterium pictum</name>
    <dbReference type="NCBI Taxonomy" id="2315236"/>
    <lineage>
        <taxon>Bacteria</taxon>
        <taxon>Pseudomonadati</taxon>
        <taxon>Pseudomonadota</taxon>
        <taxon>Betaproteobacteria</taxon>
        <taxon>Burkholderiales</taxon>
        <taxon>Sphaerotilaceae</taxon>
        <taxon>Pseudaquabacterium</taxon>
    </lineage>
</organism>
<dbReference type="EMBL" id="BJCL01000021">
    <property type="protein sequence ID" value="GCL65913.1"/>
    <property type="molecule type" value="Genomic_DNA"/>
</dbReference>
<feature type="domain" description="CheW-like" evidence="2">
    <location>
        <begin position="40"/>
        <end position="184"/>
    </location>
</feature>
<dbReference type="Pfam" id="PF01584">
    <property type="entry name" value="CheW"/>
    <property type="match status" value="1"/>
</dbReference>
<comment type="caution">
    <text evidence="3">The sequence shown here is derived from an EMBL/GenBank/DDBJ whole genome shotgun (WGS) entry which is preliminary data.</text>
</comment>
<gene>
    <name evidence="3" type="primary">cheW-1_2</name>
    <name evidence="3" type="ORF">AQPW35_49940</name>
</gene>
<dbReference type="Proteomes" id="UP000301751">
    <property type="component" value="Unassembled WGS sequence"/>
</dbReference>
<reference evidence="4" key="1">
    <citation type="submission" date="2019-03" db="EMBL/GenBank/DDBJ databases">
        <title>Aquabacterium pictum sp.nov., the first bacteriochlorophyll a-containing freshwater bacterium in the genus Aquabacterium of the class Betaproteobacteria.</title>
        <authorList>
            <person name="Hirose S."/>
            <person name="Tank M."/>
            <person name="Hara E."/>
            <person name="Tamaki H."/>
            <person name="Takaichi S."/>
            <person name="Haruta S."/>
            <person name="Hanada S."/>
        </authorList>
    </citation>
    <scope>NUCLEOTIDE SEQUENCE [LARGE SCALE GENOMIC DNA]</scope>
    <source>
        <strain evidence="4">W35</strain>
    </source>
</reference>
<dbReference type="AlphaFoldDB" id="A0A480AX48"/>
<dbReference type="PANTHER" id="PTHR22617:SF41">
    <property type="entry name" value="CHEMOTAXIS SIGNAL TRANSDUCTION SYSTEM ADAPTOR PROTEIN CHEW"/>
    <property type="match status" value="1"/>
</dbReference>
<accession>A0A480AX48</accession>
<dbReference type="PANTHER" id="PTHR22617">
    <property type="entry name" value="CHEMOTAXIS SENSOR HISTIDINE KINASE-RELATED"/>
    <property type="match status" value="1"/>
</dbReference>
<dbReference type="InterPro" id="IPR036061">
    <property type="entry name" value="CheW-like_dom_sf"/>
</dbReference>
<dbReference type="Gene3D" id="2.40.50.180">
    <property type="entry name" value="CheA-289, Domain 4"/>
    <property type="match status" value="1"/>
</dbReference>
<dbReference type="InterPro" id="IPR002545">
    <property type="entry name" value="CheW-lke_dom"/>
</dbReference>